<gene>
    <name evidence="1" type="ORF">MtrunA17_Chr1g0175771</name>
</gene>
<dbReference type="Proteomes" id="UP000265566">
    <property type="component" value="Chromosome 1"/>
</dbReference>
<comment type="caution">
    <text evidence="1">The sequence shown here is derived from an EMBL/GenBank/DDBJ whole genome shotgun (WGS) entry which is preliminary data.</text>
</comment>
<protein>
    <submittedName>
        <fullName evidence="1">Uncharacterized protein</fullName>
    </submittedName>
</protein>
<accession>A0A396JM06</accession>
<dbReference type="EMBL" id="PSQE01000001">
    <property type="protein sequence ID" value="RHN79296.1"/>
    <property type="molecule type" value="Genomic_DNA"/>
</dbReference>
<name>A0A396JM06_MEDTR</name>
<organism evidence="1">
    <name type="scientific">Medicago truncatula</name>
    <name type="common">Barrel medic</name>
    <name type="synonym">Medicago tribuloides</name>
    <dbReference type="NCBI Taxonomy" id="3880"/>
    <lineage>
        <taxon>Eukaryota</taxon>
        <taxon>Viridiplantae</taxon>
        <taxon>Streptophyta</taxon>
        <taxon>Embryophyta</taxon>
        <taxon>Tracheophyta</taxon>
        <taxon>Spermatophyta</taxon>
        <taxon>Magnoliopsida</taxon>
        <taxon>eudicotyledons</taxon>
        <taxon>Gunneridae</taxon>
        <taxon>Pentapetalae</taxon>
        <taxon>rosids</taxon>
        <taxon>fabids</taxon>
        <taxon>Fabales</taxon>
        <taxon>Fabaceae</taxon>
        <taxon>Papilionoideae</taxon>
        <taxon>50 kb inversion clade</taxon>
        <taxon>NPAAA clade</taxon>
        <taxon>Hologalegina</taxon>
        <taxon>IRL clade</taxon>
        <taxon>Trifolieae</taxon>
        <taxon>Medicago</taxon>
    </lineage>
</organism>
<dbReference type="AlphaFoldDB" id="A0A396JM06"/>
<dbReference type="Gramene" id="rna3066">
    <property type="protein sequence ID" value="RHN79296.1"/>
    <property type="gene ID" value="gene3066"/>
</dbReference>
<reference evidence="1" key="1">
    <citation type="journal article" date="2018" name="Nat. Plants">
        <title>Whole-genome landscape of Medicago truncatula symbiotic genes.</title>
        <authorList>
            <person name="Pecrix Y."/>
            <person name="Gamas P."/>
            <person name="Carrere S."/>
        </authorList>
    </citation>
    <scope>NUCLEOTIDE SEQUENCE</scope>
    <source>
        <tissue evidence="1">Leaves</tissue>
    </source>
</reference>
<evidence type="ECO:0000313" key="1">
    <source>
        <dbReference type="EMBL" id="RHN79296.1"/>
    </source>
</evidence>
<proteinExistence type="predicted"/>
<sequence>MKQGHFNGIYQASLEYPFKVHVLKFFSKLFLNEMLINKVSKWEMIIPDRCSITIITTNDVIEHRYPHFIHPFKRTELAASRNLHRRR</sequence>